<evidence type="ECO:0000259" key="6">
    <source>
        <dbReference type="PROSITE" id="PS50173"/>
    </source>
</evidence>
<keyword evidence="4" id="KW-0234">DNA repair</keyword>
<comment type="similarity">
    <text evidence="1">Belongs to the DNA polymerase type-Y family.</text>
</comment>
<dbReference type="InterPro" id="IPR043502">
    <property type="entry name" value="DNA/RNA_pol_sf"/>
</dbReference>
<dbReference type="GO" id="GO:0006281">
    <property type="term" value="P:DNA repair"/>
    <property type="evidence" value="ECO:0007669"/>
    <property type="project" value="UniProtKB-KW"/>
</dbReference>
<evidence type="ECO:0000256" key="3">
    <source>
        <dbReference type="ARBA" id="ARBA00023199"/>
    </source>
</evidence>
<name>A0A6A1QTF3_9BURK</name>
<dbReference type="CDD" id="cd01700">
    <property type="entry name" value="PolY_Pol_V_umuC"/>
    <property type="match status" value="1"/>
</dbReference>
<dbReference type="Gene3D" id="3.30.70.270">
    <property type="match status" value="1"/>
</dbReference>
<dbReference type="GO" id="GO:0005829">
    <property type="term" value="C:cytosol"/>
    <property type="evidence" value="ECO:0007669"/>
    <property type="project" value="TreeGrafter"/>
</dbReference>
<dbReference type="InterPro" id="IPR001126">
    <property type="entry name" value="UmuC"/>
</dbReference>
<dbReference type="EMBL" id="VZOT01000025">
    <property type="protein sequence ID" value="KAB0583561.1"/>
    <property type="molecule type" value="Genomic_DNA"/>
</dbReference>
<dbReference type="GO" id="GO:0003684">
    <property type="term" value="F:damaged DNA binding"/>
    <property type="evidence" value="ECO:0007669"/>
    <property type="project" value="InterPro"/>
</dbReference>
<feature type="domain" description="UmuC" evidence="6">
    <location>
        <begin position="2"/>
        <end position="195"/>
    </location>
</feature>
<dbReference type="InterPro" id="IPR025188">
    <property type="entry name" value="DUF4113"/>
</dbReference>
<reference evidence="7" key="1">
    <citation type="submission" date="2019-09" db="EMBL/GenBank/DDBJ databases">
        <title>Draft genome sequences of 48 bacterial type strains from the CCUG.</title>
        <authorList>
            <person name="Tunovic T."/>
            <person name="Pineiro-Iglesias B."/>
            <person name="Unosson C."/>
            <person name="Inganas E."/>
            <person name="Ohlen M."/>
            <person name="Cardew S."/>
            <person name="Jensie-Markopoulos S."/>
            <person name="Salva-Serra F."/>
            <person name="Jaen-Luchoro D."/>
            <person name="Karlsson R."/>
            <person name="Svensson-Stadler L."/>
            <person name="Chun J."/>
            <person name="Moore E."/>
        </authorList>
    </citation>
    <scope>NUCLEOTIDE SEQUENCE</scope>
    <source>
        <strain evidence="7">CCUG 15333</strain>
    </source>
</reference>
<dbReference type="AlphaFoldDB" id="A0A6A1QTF3"/>
<gene>
    <name evidence="7" type="ORF">F7P80_16375</name>
</gene>
<evidence type="ECO:0000256" key="5">
    <source>
        <dbReference type="ARBA" id="ARBA00023236"/>
    </source>
</evidence>
<sequence length="435" mass="48047">MFALIDGNNFYVSCERAFRPSLRGLPVVVLSNNDGCAISRSDEAKAMGIKMGQPYFQFRGLELVSQLVCLSSNFELYGDMSARMMAIAAGLGPLQEIYSIDECFIGDLDGIRDLTRRAFAVRERILCWTGIPSCIGLAPTKTLAKLCNHVAKDAERKPGSYPAELARVCNWVELSREQRIDLLRRTPAGDVWGIGRRIAARLAEQGILTALDVARMPATQARDEWSVLLERTVRELQGISCISLEQAPAPKQQIACTRSFGHPINVLPPLIEAVSEFASRAAEKLRHGNQRAGALLVFAHSSPFRPGPRFNKSTTIQLHPPTSDTTVLVGAAVAGIRRIYVPGYQLAKAGVMLLDLTSATNQVQGDLLFDAPTAKRDHSKLMEAMDKINERYGKATVHIASTGRTQEDEDGWRMKQERRTPRYTTKLDEIPIARA</sequence>
<proteinExistence type="inferred from homology"/>
<dbReference type="PANTHER" id="PTHR11076:SF34">
    <property type="entry name" value="PROTEIN UMUC"/>
    <property type="match status" value="1"/>
</dbReference>
<dbReference type="Pfam" id="PF00817">
    <property type="entry name" value="IMS"/>
    <property type="match status" value="1"/>
</dbReference>
<evidence type="ECO:0000256" key="1">
    <source>
        <dbReference type="ARBA" id="ARBA00010945"/>
    </source>
</evidence>
<dbReference type="RefSeq" id="WP_151046130.1">
    <property type="nucleotide sequence ID" value="NZ_CATYED010000033.1"/>
</dbReference>
<evidence type="ECO:0000313" key="7">
    <source>
        <dbReference type="EMBL" id="KAB0583561.1"/>
    </source>
</evidence>
<dbReference type="Pfam" id="PF11799">
    <property type="entry name" value="IMS_C"/>
    <property type="match status" value="1"/>
</dbReference>
<dbReference type="GO" id="GO:0009432">
    <property type="term" value="P:SOS response"/>
    <property type="evidence" value="ECO:0007669"/>
    <property type="project" value="UniProtKB-KW"/>
</dbReference>
<keyword evidence="2" id="KW-0227">DNA damage</keyword>
<dbReference type="PROSITE" id="PS50173">
    <property type="entry name" value="UMUC"/>
    <property type="match status" value="1"/>
</dbReference>
<keyword evidence="3" id="KW-0741">SOS mutagenesis</keyword>
<comment type="caution">
    <text evidence="7">The sequence shown here is derived from an EMBL/GenBank/DDBJ whole genome shotgun (WGS) entry which is preliminary data.</text>
</comment>
<dbReference type="Gene3D" id="1.10.150.20">
    <property type="entry name" value="5' to 3' exonuclease, C-terminal subdomain"/>
    <property type="match status" value="1"/>
</dbReference>
<dbReference type="GO" id="GO:0003887">
    <property type="term" value="F:DNA-directed DNA polymerase activity"/>
    <property type="evidence" value="ECO:0007669"/>
    <property type="project" value="TreeGrafter"/>
</dbReference>
<accession>A0A6A1QTF3</accession>
<dbReference type="PANTHER" id="PTHR11076">
    <property type="entry name" value="DNA REPAIR POLYMERASE UMUC / TRANSFERASE FAMILY MEMBER"/>
    <property type="match status" value="1"/>
</dbReference>
<dbReference type="GO" id="GO:0042276">
    <property type="term" value="P:error-prone translesion synthesis"/>
    <property type="evidence" value="ECO:0007669"/>
    <property type="project" value="TreeGrafter"/>
</dbReference>
<dbReference type="Gene3D" id="3.40.1170.60">
    <property type="match status" value="1"/>
</dbReference>
<dbReference type="InterPro" id="IPR017961">
    <property type="entry name" value="DNA_pol_Y-fam_little_finger"/>
</dbReference>
<dbReference type="Pfam" id="PF13438">
    <property type="entry name" value="DUF4113"/>
    <property type="match status" value="1"/>
</dbReference>
<keyword evidence="5" id="KW-0742">SOS response</keyword>
<dbReference type="InterPro" id="IPR050116">
    <property type="entry name" value="DNA_polymerase-Y"/>
</dbReference>
<evidence type="ECO:0000256" key="2">
    <source>
        <dbReference type="ARBA" id="ARBA00022763"/>
    </source>
</evidence>
<evidence type="ECO:0000256" key="4">
    <source>
        <dbReference type="ARBA" id="ARBA00023204"/>
    </source>
</evidence>
<protein>
    <submittedName>
        <fullName evidence="7">Y-family DNA polymerase</fullName>
    </submittedName>
</protein>
<dbReference type="SUPFAM" id="SSF56672">
    <property type="entry name" value="DNA/RNA polymerases"/>
    <property type="match status" value="1"/>
</dbReference>
<dbReference type="InterPro" id="IPR043128">
    <property type="entry name" value="Rev_trsase/Diguanyl_cyclase"/>
</dbReference>
<organism evidence="7">
    <name type="scientific">Comamonas kerstersii</name>
    <dbReference type="NCBI Taxonomy" id="225992"/>
    <lineage>
        <taxon>Bacteria</taxon>
        <taxon>Pseudomonadati</taxon>
        <taxon>Pseudomonadota</taxon>
        <taxon>Betaproteobacteria</taxon>
        <taxon>Burkholderiales</taxon>
        <taxon>Comamonadaceae</taxon>
        <taxon>Comamonas</taxon>
    </lineage>
</organism>